<dbReference type="KEGG" id="bfu:BCIN_10g06230"/>
<evidence type="ECO:0000313" key="4">
    <source>
        <dbReference type="Proteomes" id="UP000001798"/>
    </source>
</evidence>
<dbReference type="Gene3D" id="1.10.357.40">
    <property type="entry name" value="YbiA-like"/>
    <property type="match status" value="1"/>
</dbReference>
<dbReference type="InterPro" id="IPR012816">
    <property type="entry name" value="NADAR"/>
</dbReference>
<feature type="region of interest" description="Disordered" evidence="1">
    <location>
        <begin position="211"/>
        <end position="277"/>
    </location>
</feature>
<reference evidence="3 4" key="1">
    <citation type="journal article" date="2011" name="PLoS Genet.">
        <title>Genomic analysis of the necrotrophic fungal pathogens Sclerotinia sclerotiorum and Botrytis cinerea.</title>
        <authorList>
            <person name="Amselem J."/>
            <person name="Cuomo C.A."/>
            <person name="van Kan J.A."/>
            <person name="Viaud M."/>
            <person name="Benito E.P."/>
            <person name="Couloux A."/>
            <person name="Coutinho P.M."/>
            <person name="de Vries R.P."/>
            <person name="Dyer P.S."/>
            <person name="Fillinger S."/>
            <person name="Fournier E."/>
            <person name="Gout L."/>
            <person name="Hahn M."/>
            <person name="Kohn L."/>
            <person name="Lapalu N."/>
            <person name="Plummer K.M."/>
            <person name="Pradier J.M."/>
            <person name="Quevillon E."/>
            <person name="Sharon A."/>
            <person name="Simon A."/>
            <person name="ten Have A."/>
            <person name="Tudzynski B."/>
            <person name="Tudzynski P."/>
            <person name="Wincker P."/>
            <person name="Andrew M."/>
            <person name="Anthouard V."/>
            <person name="Beever R.E."/>
            <person name="Beffa R."/>
            <person name="Benoit I."/>
            <person name="Bouzid O."/>
            <person name="Brault B."/>
            <person name="Chen Z."/>
            <person name="Choquer M."/>
            <person name="Collemare J."/>
            <person name="Cotton P."/>
            <person name="Danchin E.G."/>
            <person name="Da Silva C."/>
            <person name="Gautier A."/>
            <person name="Giraud C."/>
            <person name="Giraud T."/>
            <person name="Gonzalez C."/>
            <person name="Grossetete S."/>
            <person name="Guldener U."/>
            <person name="Henrissat B."/>
            <person name="Howlett B.J."/>
            <person name="Kodira C."/>
            <person name="Kretschmer M."/>
            <person name="Lappartient A."/>
            <person name="Leroch M."/>
            <person name="Levis C."/>
            <person name="Mauceli E."/>
            <person name="Neuveglise C."/>
            <person name="Oeser B."/>
            <person name="Pearson M."/>
            <person name="Poulain J."/>
            <person name="Poussereau N."/>
            <person name="Quesneville H."/>
            <person name="Rascle C."/>
            <person name="Schumacher J."/>
            <person name="Segurens B."/>
            <person name="Sexton A."/>
            <person name="Silva E."/>
            <person name="Sirven C."/>
            <person name="Soanes D.M."/>
            <person name="Talbot N.J."/>
            <person name="Templeton M."/>
            <person name="Yandava C."/>
            <person name="Yarden O."/>
            <person name="Zeng Q."/>
            <person name="Rollins J.A."/>
            <person name="Lebrun M.H."/>
            <person name="Dickman M."/>
        </authorList>
    </citation>
    <scope>NUCLEOTIDE SEQUENCE [LARGE SCALE GENOMIC DNA]</scope>
    <source>
        <strain evidence="3 4">B05.10</strain>
    </source>
</reference>
<sequence length="514" mass="56792">MAPSRDSHTVFYAYGAEKVPVTAIIFSSPKPGAEWAWLSNLYEEKFVDDEGTVYRSAENYFQAAKAWMMKDKVIFRKLVDCAPNKARTEVKKILNFDTTKWNEISSSMMANALYYKYRHKDSWIQALVNTGNGLIVEARDDVVWGSGLTKPQTLKTKICEWPGENKLGHLLMEIRLHFRDLLHNENSATSSGSISSTQISNAAATVNAVSSNGMRFGPEPLPVPTPNMRPGTSPDVVQEAEISGSSVPMDVDVPITSTSDTDLNANHNASAPGSDDDVTATLHATGDANVGNKAGELEAISTVDQISEEQKLAETRARAEADLQRENEKQRAEQFAILYEKEKELARLKQEEYRRQHPPAPVEKAPKIYDTDDSDSSDVEEEMLEEEQTDKPEPASTKTIKIRLFSKSKETHPPSTQNNSARKAPVLSTPAKRRADTDFVPKTPKKSKKADLVPKPPKMSKKADVVPKTPKKSEASGFKALGITPPPTPAIRKSRRKAALASENKTKSLAKENE</sequence>
<feature type="compositionally biased region" description="Acidic residues" evidence="1">
    <location>
        <begin position="371"/>
        <end position="388"/>
    </location>
</feature>
<feature type="domain" description="NADAR" evidence="2">
    <location>
        <begin position="34"/>
        <end position="178"/>
    </location>
</feature>
<dbReference type="CDD" id="cd15457">
    <property type="entry name" value="NADAR"/>
    <property type="match status" value="1"/>
</dbReference>
<accession>A0A384JVU4</accession>
<dbReference type="EMBL" id="CP009814">
    <property type="protein sequence ID" value="ATZ54641.1"/>
    <property type="molecule type" value="Genomic_DNA"/>
</dbReference>
<dbReference type="RefSeq" id="XP_024551541.1">
    <property type="nucleotide sequence ID" value="XM_024695747.1"/>
</dbReference>
<dbReference type="GeneID" id="5428022"/>
<feature type="region of interest" description="Disordered" evidence="1">
    <location>
        <begin position="351"/>
        <end position="514"/>
    </location>
</feature>
<proteinExistence type="predicted"/>
<dbReference type="InterPro" id="IPR037238">
    <property type="entry name" value="YbiA-like_sf"/>
</dbReference>
<evidence type="ECO:0000313" key="3">
    <source>
        <dbReference type="EMBL" id="ATZ54641.1"/>
    </source>
</evidence>
<name>A0A384JVU4_BOTFB</name>
<keyword evidence="4" id="KW-1185">Reference proteome</keyword>
<organism evidence="3 4">
    <name type="scientific">Botryotinia fuckeliana (strain B05.10)</name>
    <name type="common">Noble rot fungus</name>
    <name type="synonym">Botrytis cinerea</name>
    <dbReference type="NCBI Taxonomy" id="332648"/>
    <lineage>
        <taxon>Eukaryota</taxon>
        <taxon>Fungi</taxon>
        <taxon>Dikarya</taxon>
        <taxon>Ascomycota</taxon>
        <taxon>Pezizomycotina</taxon>
        <taxon>Leotiomycetes</taxon>
        <taxon>Helotiales</taxon>
        <taxon>Sclerotiniaceae</taxon>
        <taxon>Botrytis</taxon>
    </lineage>
</organism>
<gene>
    <name evidence="3" type="ORF">BCIN_10g06230</name>
</gene>
<evidence type="ECO:0000259" key="2">
    <source>
        <dbReference type="Pfam" id="PF08719"/>
    </source>
</evidence>
<dbReference type="SUPFAM" id="SSF143990">
    <property type="entry name" value="YbiA-like"/>
    <property type="match status" value="1"/>
</dbReference>
<evidence type="ECO:0000256" key="1">
    <source>
        <dbReference type="SAM" id="MobiDB-lite"/>
    </source>
</evidence>
<dbReference type="VEuPathDB" id="FungiDB:Bcin10g06230"/>
<dbReference type="OrthoDB" id="206452at2759"/>
<dbReference type="AlphaFoldDB" id="A0A384JVU4"/>
<protein>
    <recommendedName>
        <fullName evidence="2">NADAR domain-containing protein</fullName>
    </recommendedName>
</protein>
<dbReference type="Pfam" id="PF08719">
    <property type="entry name" value="NADAR"/>
    <property type="match status" value="1"/>
</dbReference>
<feature type="compositionally biased region" description="Basic and acidic residues" evidence="1">
    <location>
        <begin position="504"/>
        <end position="514"/>
    </location>
</feature>
<feature type="compositionally biased region" description="Polar residues" evidence="1">
    <location>
        <begin position="255"/>
        <end position="271"/>
    </location>
</feature>
<reference evidence="3 4" key="3">
    <citation type="journal article" date="2017" name="Mol. Plant Pathol.">
        <title>A gapless genome sequence of the fungus Botrytis cinerea.</title>
        <authorList>
            <person name="Van Kan J.A."/>
            <person name="Stassen J.H."/>
            <person name="Mosbach A."/>
            <person name="Van Der Lee T.A."/>
            <person name="Faino L."/>
            <person name="Farmer A.D."/>
            <person name="Papasotiriou D.G."/>
            <person name="Zhou S."/>
            <person name="Seidl M.F."/>
            <person name="Cottam E."/>
            <person name="Edel D."/>
            <person name="Hahn M."/>
            <person name="Schwartz D.C."/>
            <person name="Dietrich R.A."/>
            <person name="Widdison S."/>
            <person name="Scalliet G."/>
        </authorList>
    </citation>
    <scope>NUCLEOTIDE SEQUENCE [LARGE SCALE GENOMIC DNA]</scope>
    <source>
        <strain evidence="3 4">B05.10</strain>
    </source>
</reference>
<reference evidence="3 4" key="2">
    <citation type="journal article" date="2012" name="Eukaryot. Cell">
        <title>Genome update of Botrytis cinerea strains B05.10 and T4.</title>
        <authorList>
            <person name="Staats M."/>
            <person name="van Kan J.A."/>
        </authorList>
    </citation>
    <scope>NUCLEOTIDE SEQUENCE [LARGE SCALE GENOMIC DNA]</scope>
    <source>
        <strain evidence="3 4">B05.10</strain>
    </source>
</reference>
<dbReference type="Proteomes" id="UP000001798">
    <property type="component" value="Chromosome 10"/>
</dbReference>